<comment type="catalytic activity">
    <reaction evidence="15">
        <text>a ubiquinone + NADH + 5 H(+)(in) = a ubiquinol + NAD(+) + 4 H(+)(out)</text>
        <dbReference type="Rhea" id="RHEA:29091"/>
        <dbReference type="Rhea" id="RHEA-COMP:9565"/>
        <dbReference type="Rhea" id="RHEA-COMP:9566"/>
        <dbReference type="ChEBI" id="CHEBI:15378"/>
        <dbReference type="ChEBI" id="CHEBI:16389"/>
        <dbReference type="ChEBI" id="CHEBI:17976"/>
        <dbReference type="ChEBI" id="CHEBI:57540"/>
        <dbReference type="ChEBI" id="CHEBI:57945"/>
        <dbReference type="EC" id="7.1.1.2"/>
    </reaction>
</comment>
<keyword evidence="7 16" id="KW-0812">Transmembrane</keyword>
<dbReference type="EC" id="7.1.1.2" evidence="3"/>
<evidence type="ECO:0000256" key="10">
    <source>
        <dbReference type="ARBA" id="ARBA00022989"/>
    </source>
</evidence>
<keyword evidence="10 16" id="KW-1133">Transmembrane helix</keyword>
<evidence type="ECO:0000256" key="11">
    <source>
        <dbReference type="ARBA" id="ARBA00023027"/>
    </source>
</evidence>
<comment type="subcellular location">
    <subcellularLocation>
        <location evidence="1">Mitochondrion membrane</location>
        <topology evidence="1">Multi-pass membrane protein</topology>
    </subcellularLocation>
</comment>
<keyword evidence="8" id="KW-1278">Translocase</keyword>
<keyword evidence="11" id="KW-0520">NAD</keyword>
<reference evidence="18" key="1">
    <citation type="submission" date="2016-01" db="EMBL/GenBank/DDBJ databases">
        <title>Tylosurus acus melanotus mitochondrial complete sequence.</title>
        <authorList>
            <person name="Zhang H."/>
            <person name="Zeng D."/>
            <person name="Xu Y."/>
        </authorList>
    </citation>
    <scope>NUCLEOTIDE SEQUENCE</scope>
    <source>
        <tissue evidence="18">Muscle</tissue>
    </source>
</reference>
<evidence type="ECO:0000256" key="17">
    <source>
        <dbReference type="SAM" id="SignalP"/>
    </source>
</evidence>
<evidence type="ECO:0000256" key="3">
    <source>
        <dbReference type="ARBA" id="ARBA00012944"/>
    </source>
</evidence>
<proteinExistence type="inferred from homology"/>
<name>A0A167NFE3_9TELE</name>
<dbReference type="PANTHER" id="PTHR11435">
    <property type="entry name" value="NADH UBIQUINONE OXIDOREDUCTASE SUBUNIT ND6"/>
    <property type="match status" value="1"/>
</dbReference>
<sequence>MSGVMDFFLLMSVMGLLAVPSNPSPDFAALGLVLEAGVGCGIYGSYGDSFFTLIILLMYMRGTWIVFACETAIAADRDPNASGLWAVFGRKPVYMIWLFISQFIFCGGWYDECAQSLDEFDEVYLFRGEFGAVGLMYCSGGGFCMLGACTLQLSFFVVVELTRAVSRRALRPV</sequence>
<dbReference type="PANTHER" id="PTHR11435:SF1">
    <property type="entry name" value="NADH-UBIQUINONE OXIDOREDUCTASE CHAIN 6"/>
    <property type="match status" value="1"/>
</dbReference>
<keyword evidence="9" id="KW-0249">Electron transport</keyword>
<evidence type="ECO:0000256" key="12">
    <source>
        <dbReference type="ARBA" id="ARBA00023128"/>
    </source>
</evidence>
<evidence type="ECO:0000256" key="6">
    <source>
        <dbReference type="ARBA" id="ARBA00022660"/>
    </source>
</evidence>
<keyword evidence="12 18" id="KW-0496">Mitochondrion</keyword>
<dbReference type="EMBL" id="KU605633">
    <property type="protein sequence ID" value="ANB44371.1"/>
    <property type="molecule type" value="Genomic_DNA"/>
</dbReference>
<geneLocation type="mitochondrion" evidence="18"/>
<evidence type="ECO:0000256" key="5">
    <source>
        <dbReference type="ARBA" id="ARBA00022448"/>
    </source>
</evidence>
<keyword evidence="13 16" id="KW-0472">Membrane</keyword>
<evidence type="ECO:0000256" key="7">
    <source>
        <dbReference type="ARBA" id="ARBA00022692"/>
    </source>
</evidence>
<evidence type="ECO:0000256" key="15">
    <source>
        <dbReference type="ARBA" id="ARBA00049551"/>
    </source>
</evidence>
<evidence type="ECO:0000256" key="16">
    <source>
        <dbReference type="SAM" id="Phobius"/>
    </source>
</evidence>
<feature type="chain" id="PRO_5007890664" description="NADH-ubiquinone oxidoreductase chain 6" evidence="17">
    <location>
        <begin position="19"/>
        <end position="173"/>
    </location>
</feature>
<keyword evidence="6" id="KW-0679">Respiratory chain</keyword>
<keyword evidence="17" id="KW-0732">Signal</keyword>
<gene>
    <name evidence="18" type="primary">ND6</name>
</gene>
<evidence type="ECO:0000256" key="4">
    <source>
        <dbReference type="ARBA" id="ARBA00021095"/>
    </source>
</evidence>
<feature type="transmembrane region" description="Helical" evidence="16">
    <location>
        <begin position="93"/>
        <end position="110"/>
    </location>
</feature>
<evidence type="ECO:0000256" key="14">
    <source>
        <dbReference type="ARBA" id="ARBA00031019"/>
    </source>
</evidence>
<evidence type="ECO:0000256" key="9">
    <source>
        <dbReference type="ARBA" id="ARBA00022982"/>
    </source>
</evidence>
<dbReference type="InterPro" id="IPR050269">
    <property type="entry name" value="ComplexI_Subunit6"/>
</dbReference>
<feature type="transmembrane region" description="Helical" evidence="16">
    <location>
        <begin position="130"/>
        <end position="159"/>
    </location>
</feature>
<feature type="signal peptide" evidence="17">
    <location>
        <begin position="1"/>
        <end position="18"/>
    </location>
</feature>
<evidence type="ECO:0000256" key="13">
    <source>
        <dbReference type="ARBA" id="ARBA00023136"/>
    </source>
</evidence>
<dbReference type="GO" id="GO:0008137">
    <property type="term" value="F:NADH dehydrogenase (ubiquinone) activity"/>
    <property type="evidence" value="ECO:0007669"/>
    <property type="project" value="UniProtKB-EC"/>
</dbReference>
<protein>
    <recommendedName>
        <fullName evidence="4">NADH-ubiquinone oxidoreductase chain 6</fullName>
        <ecNumber evidence="3">7.1.1.2</ecNumber>
    </recommendedName>
    <alternativeName>
        <fullName evidence="14">NADH dehydrogenase subunit 6</fullName>
    </alternativeName>
</protein>
<evidence type="ECO:0000256" key="2">
    <source>
        <dbReference type="ARBA" id="ARBA00005698"/>
    </source>
</evidence>
<evidence type="ECO:0000256" key="1">
    <source>
        <dbReference type="ARBA" id="ARBA00004225"/>
    </source>
</evidence>
<evidence type="ECO:0000256" key="8">
    <source>
        <dbReference type="ARBA" id="ARBA00022967"/>
    </source>
</evidence>
<evidence type="ECO:0000313" key="18">
    <source>
        <dbReference type="EMBL" id="ANB44371.1"/>
    </source>
</evidence>
<dbReference type="AlphaFoldDB" id="A0A167NFE3"/>
<dbReference type="GO" id="GO:0031966">
    <property type="term" value="C:mitochondrial membrane"/>
    <property type="evidence" value="ECO:0007669"/>
    <property type="project" value="UniProtKB-SubCell"/>
</dbReference>
<keyword evidence="5" id="KW-0813">Transport</keyword>
<organism evidence="18">
    <name type="scientific">Tylosurus melanotus</name>
    <dbReference type="NCBI Taxonomy" id="3053213"/>
    <lineage>
        <taxon>Eukaryota</taxon>
        <taxon>Metazoa</taxon>
        <taxon>Chordata</taxon>
        <taxon>Craniata</taxon>
        <taxon>Vertebrata</taxon>
        <taxon>Euteleostomi</taxon>
        <taxon>Actinopterygii</taxon>
        <taxon>Neopterygii</taxon>
        <taxon>Teleostei</taxon>
        <taxon>Neoteleostei</taxon>
        <taxon>Acanthomorphata</taxon>
        <taxon>Ovalentaria</taxon>
        <taxon>Atherinomorphae</taxon>
        <taxon>Beloniformes</taxon>
        <taxon>Belonidae</taxon>
        <taxon>Tylosurus</taxon>
    </lineage>
</organism>
<feature type="transmembrane region" description="Helical" evidence="16">
    <location>
        <begin position="52"/>
        <end position="73"/>
    </location>
</feature>
<accession>A0A167NFE3</accession>
<comment type="similarity">
    <text evidence="2">Belongs to the complex I subunit 6 family.</text>
</comment>